<feature type="binding site" evidence="12">
    <location>
        <position position="236"/>
    </location>
    <ligand>
        <name>Mg(2+)</name>
        <dbReference type="ChEBI" id="CHEBI:18420"/>
    </ligand>
</feature>
<dbReference type="AlphaFoldDB" id="A0A6L2R5I0"/>
<keyword evidence="7 13" id="KW-0627">Porphyrin biosynthesis</keyword>
<name>A0A6L2R5I0_9BACT</name>
<evidence type="ECO:0000256" key="11">
    <source>
        <dbReference type="PIRSR" id="PIRSR001415-3"/>
    </source>
</evidence>
<feature type="binding site" evidence="10">
    <location>
        <position position="208"/>
    </location>
    <ligand>
        <name>5-aminolevulinate</name>
        <dbReference type="ChEBI" id="CHEBI:356416"/>
        <label>1</label>
    </ligand>
</feature>
<evidence type="ECO:0000256" key="14">
    <source>
        <dbReference type="RuleBase" id="RU004161"/>
    </source>
</evidence>
<feature type="active site" description="Schiff-base intermediate with substrate" evidence="9">
    <location>
        <position position="198"/>
    </location>
</feature>
<protein>
    <recommendedName>
        <fullName evidence="4 13">Delta-aminolevulinic acid dehydratase</fullName>
        <ecNumber evidence="3 13">4.2.1.24</ecNumber>
    </recommendedName>
</protein>
<dbReference type="FunFam" id="3.20.20.70:FF:000019">
    <property type="entry name" value="Delta-aminolevulinic acid dehydratase"/>
    <property type="match status" value="1"/>
</dbReference>
<dbReference type="PROSITE" id="PS00169">
    <property type="entry name" value="D_ALA_DEHYDRATASE"/>
    <property type="match status" value="1"/>
</dbReference>
<evidence type="ECO:0000256" key="13">
    <source>
        <dbReference type="RuleBase" id="RU000515"/>
    </source>
</evidence>
<feature type="binding site" evidence="10">
    <location>
        <position position="277"/>
    </location>
    <ligand>
        <name>5-aminolevulinate</name>
        <dbReference type="ChEBI" id="CHEBI:356416"/>
        <label>2</label>
    </ligand>
</feature>
<keyword evidence="11" id="KW-0862">Zinc</keyword>
<comment type="subunit">
    <text evidence="13">Homooctamer.</text>
</comment>
<evidence type="ECO:0000256" key="6">
    <source>
        <dbReference type="ARBA" id="ARBA00023239"/>
    </source>
</evidence>
<sequence>MNTRFHRGRRLRQTPALRALTRETASLLTEDLIMPYFVDEADAHLRREIPSMPGQFRLGIDQLEGQIGEAVDLGLRAVLLFGIPRIKDERASAAYDENGIVQQAVRRIKRIWPYLIVITDVCLCEYMIHGHCGVLTPEGTILNDATLPLLAGTAVSHALAGADIVAPSDMMDGRIAAIRAALDDNGLHELPVMSYAVKFASALYGPFREAADSAPAAGDRKSYQMDPGNAREALIEARADVDEGADMLIVKPASHYSDILYRVRKAVDVPLCAYQVSGEYAMIRAAGQKGWIDENAVMLETLLGLKRAGADRLITYFTETVLKQRLAR</sequence>
<gene>
    <name evidence="15" type="primary">hemB</name>
    <name evidence="15" type="ORF">ZNDK_0597</name>
</gene>
<dbReference type="Gene3D" id="3.20.20.70">
    <property type="entry name" value="Aldolase class I"/>
    <property type="match status" value="1"/>
</dbReference>
<feature type="active site" description="Schiff-base intermediate with substrate" evidence="9">
    <location>
        <position position="251"/>
    </location>
</feature>
<evidence type="ECO:0000256" key="10">
    <source>
        <dbReference type="PIRSR" id="PIRSR001415-2"/>
    </source>
</evidence>
<dbReference type="PANTHER" id="PTHR11458:SF0">
    <property type="entry name" value="DELTA-AMINOLEVULINIC ACID DEHYDRATASE"/>
    <property type="match status" value="1"/>
</dbReference>
<feature type="binding site" evidence="11">
    <location>
        <position position="132"/>
    </location>
    <ligand>
        <name>Zn(2+)</name>
        <dbReference type="ChEBI" id="CHEBI:29105"/>
        <note>catalytic</note>
    </ligand>
</feature>
<accession>A0A6L2R5I0</accession>
<dbReference type="GO" id="GO:0006782">
    <property type="term" value="P:protoporphyrinogen IX biosynthetic process"/>
    <property type="evidence" value="ECO:0007669"/>
    <property type="project" value="UniProtKB-UniPathway"/>
</dbReference>
<comment type="caution">
    <text evidence="15">The sequence shown here is derived from an EMBL/GenBank/DDBJ whole genome shotgun (WGS) entry which is preliminary data.</text>
</comment>
<feature type="binding site" evidence="10">
    <location>
        <position position="316"/>
    </location>
    <ligand>
        <name>5-aminolevulinate</name>
        <dbReference type="ChEBI" id="CHEBI:356416"/>
        <label>2</label>
    </ligand>
</feature>
<dbReference type="PANTHER" id="PTHR11458">
    <property type="entry name" value="DELTA-AMINOLEVULINIC ACID DEHYDRATASE"/>
    <property type="match status" value="1"/>
</dbReference>
<evidence type="ECO:0000256" key="9">
    <source>
        <dbReference type="PIRSR" id="PIRSR001415-1"/>
    </source>
</evidence>
<evidence type="ECO:0000313" key="15">
    <source>
        <dbReference type="EMBL" id="GFH62826.1"/>
    </source>
</evidence>
<dbReference type="GO" id="GO:0008270">
    <property type="term" value="F:zinc ion binding"/>
    <property type="evidence" value="ECO:0007669"/>
    <property type="project" value="TreeGrafter"/>
</dbReference>
<dbReference type="SMART" id="SM01004">
    <property type="entry name" value="ALAD"/>
    <property type="match status" value="1"/>
</dbReference>
<dbReference type="GO" id="GO:0005829">
    <property type="term" value="C:cytosol"/>
    <property type="evidence" value="ECO:0007669"/>
    <property type="project" value="TreeGrafter"/>
</dbReference>
<evidence type="ECO:0000256" key="7">
    <source>
        <dbReference type="ARBA" id="ARBA00023244"/>
    </source>
</evidence>
<comment type="catalytic activity">
    <reaction evidence="8 13">
        <text>2 5-aminolevulinate = porphobilinogen + 2 H2O + H(+)</text>
        <dbReference type="Rhea" id="RHEA:24064"/>
        <dbReference type="ChEBI" id="CHEBI:15377"/>
        <dbReference type="ChEBI" id="CHEBI:15378"/>
        <dbReference type="ChEBI" id="CHEBI:58126"/>
        <dbReference type="ChEBI" id="CHEBI:356416"/>
        <dbReference type="EC" id="4.2.1.24"/>
    </reaction>
</comment>
<feature type="binding site" evidence="11">
    <location>
        <position position="122"/>
    </location>
    <ligand>
        <name>Zn(2+)</name>
        <dbReference type="ChEBI" id="CHEBI:29105"/>
        <note>catalytic</note>
    </ligand>
</feature>
<dbReference type="Pfam" id="PF00490">
    <property type="entry name" value="ALAD"/>
    <property type="match status" value="1"/>
</dbReference>
<keyword evidence="11" id="KW-0479">Metal-binding</keyword>
<organism evidence="15 16">
    <name type="scientific">Candidatus Desulfovibrio kirbyi</name>
    <dbReference type="NCBI Taxonomy" id="2696086"/>
    <lineage>
        <taxon>Bacteria</taxon>
        <taxon>Pseudomonadati</taxon>
        <taxon>Thermodesulfobacteriota</taxon>
        <taxon>Desulfovibrionia</taxon>
        <taxon>Desulfovibrionales</taxon>
        <taxon>Desulfovibrionaceae</taxon>
        <taxon>Desulfovibrio</taxon>
    </lineage>
</organism>
<dbReference type="Proteomes" id="UP000505077">
    <property type="component" value="Unassembled WGS sequence"/>
</dbReference>
<keyword evidence="6 13" id="KW-0456">Lyase</keyword>
<proteinExistence type="inferred from homology"/>
<evidence type="ECO:0000256" key="1">
    <source>
        <dbReference type="ARBA" id="ARBA00004694"/>
    </source>
</evidence>
<dbReference type="InterPro" id="IPR013785">
    <property type="entry name" value="Aldolase_TIM"/>
</dbReference>
<dbReference type="InterPro" id="IPR001731">
    <property type="entry name" value="ALAD"/>
</dbReference>
<dbReference type="PRINTS" id="PR00144">
    <property type="entry name" value="DALDHYDRTASE"/>
</dbReference>
<dbReference type="EC" id="4.2.1.24" evidence="3 13"/>
<dbReference type="UniPathway" id="UPA00251">
    <property type="reaction ID" value="UER00318"/>
</dbReference>
<keyword evidence="5" id="KW-0350">Heme biosynthesis</keyword>
<dbReference type="CDD" id="cd00384">
    <property type="entry name" value="ALAD_PBGS"/>
    <property type="match status" value="1"/>
</dbReference>
<evidence type="ECO:0000256" key="2">
    <source>
        <dbReference type="ARBA" id="ARBA00008055"/>
    </source>
</evidence>
<evidence type="ECO:0000256" key="4">
    <source>
        <dbReference type="ARBA" id="ARBA00020771"/>
    </source>
</evidence>
<evidence type="ECO:0000256" key="8">
    <source>
        <dbReference type="ARBA" id="ARBA00047651"/>
    </source>
</evidence>
<evidence type="ECO:0000256" key="3">
    <source>
        <dbReference type="ARBA" id="ARBA00012053"/>
    </source>
</evidence>
<dbReference type="SUPFAM" id="SSF51569">
    <property type="entry name" value="Aldolase"/>
    <property type="match status" value="1"/>
</dbReference>
<feature type="binding site" evidence="11">
    <location>
        <position position="124"/>
    </location>
    <ligand>
        <name>Zn(2+)</name>
        <dbReference type="ChEBI" id="CHEBI:29105"/>
        <note>catalytic</note>
    </ligand>
</feature>
<reference evidence="15 16" key="1">
    <citation type="journal article" date="2020" name="ISME J.">
        <title>Parallel Reductive Genome Evolution in Desulfovibrio Ectosymbionts Independently Acquired by Trichonympha Protists in the Termite Gut.</title>
        <authorList>
            <person name="Takeuchi M."/>
            <person name="Kuwahara H."/>
            <person name="Murakami T."/>
            <person name="Takahashi K."/>
            <person name="Kajitani R."/>
            <person name="Toyoda A."/>
            <person name="Itoh T."/>
            <person name="Ohkuma M."/>
            <person name="Hongoh Y."/>
        </authorList>
    </citation>
    <scope>NUCLEOTIDE SEQUENCE [LARGE SCALE GENOMIC DNA]</scope>
    <source>
        <strain evidence="15">ZnDsv-02</strain>
    </source>
</reference>
<feature type="binding site" evidence="10">
    <location>
        <position position="220"/>
    </location>
    <ligand>
        <name>5-aminolevulinate</name>
        <dbReference type="ChEBI" id="CHEBI:356416"/>
        <label>1</label>
    </ligand>
</feature>
<evidence type="ECO:0000256" key="5">
    <source>
        <dbReference type="ARBA" id="ARBA00023133"/>
    </source>
</evidence>
<keyword evidence="12" id="KW-0460">Magnesium</keyword>
<comment type="pathway">
    <text evidence="1">Porphyrin-containing compound metabolism; protoporphyrin-IX biosynthesis; coproporphyrinogen-III from 5-aminolevulinate: step 1/4.</text>
</comment>
<comment type="similarity">
    <text evidence="2 14">Belongs to the ALAD family.</text>
</comment>
<dbReference type="GO" id="GO:0004655">
    <property type="term" value="F:porphobilinogen synthase activity"/>
    <property type="evidence" value="ECO:0007669"/>
    <property type="project" value="UniProtKB-EC"/>
</dbReference>
<evidence type="ECO:0000313" key="16">
    <source>
        <dbReference type="Proteomes" id="UP000505077"/>
    </source>
</evidence>
<dbReference type="EMBL" id="BLLL01000006">
    <property type="protein sequence ID" value="GFH62826.1"/>
    <property type="molecule type" value="Genomic_DNA"/>
</dbReference>
<evidence type="ECO:0000256" key="12">
    <source>
        <dbReference type="PIRSR" id="PIRSR001415-5"/>
    </source>
</evidence>
<dbReference type="PIRSF" id="PIRSF001415">
    <property type="entry name" value="Porphbilin_synth"/>
    <property type="match status" value="1"/>
</dbReference>
<dbReference type="NCBIfam" id="NF006762">
    <property type="entry name" value="PRK09283.1"/>
    <property type="match status" value="1"/>
</dbReference>
<dbReference type="InterPro" id="IPR030656">
    <property type="entry name" value="ALAD_AS"/>
</dbReference>